<keyword evidence="4" id="KW-1185">Reference proteome</keyword>
<gene>
    <name evidence="3" type="ORF">NMY3_00677</name>
</gene>
<dbReference type="RefSeq" id="WP_196817460.1">
    <property type="nucleotide sequence ID" value="NZ_CP012850.1"/>
</dbReference>
<evidence type="ECO:0000313" key="3">
    <source>
        <dbReference type="EMBL" id="ALI34886.1"/>
    </source>
</evidence>
<comment type="similarity">
    <text evidence="1">Belongs to the AHA1 family.</text>
</comment>
<dbReference type="GeneID" id="60420821"/>
<evidence type="ECO:0000256" key="1">
    <source>
        <dbReference type="ARBA" id="ARBA00006817"/>
    </source>
</evidence>
<sequence length="154" mass="17990">MIDKDYDIIKKDIVINASVDKVFSALIDPEQLTQWFPNVATIEPRVGGKIFFRFSKEVTKEKKAHDVIGTIINIIPNKELSHTWNFTTKPDYSKETIVTWRLDQIDKDKTKLTLVHSGFTNADRLQYDEHNEGWDWYVKRLENFVETDVNGSNE</sequence>
<accession>A0A654LWT1</accession>
<dbReference type="EMBL" id="CP012850">
    <property type="protein sequence ID" value="ALI34886.1"/>
    <property type="molecule type" value="Genomic_DNA"/>
</dbReference>
<proteinExistence type="inferred from homology"/>
<reference evidence="4" key="1">
    <citation type="submission" date="2015-10" db="EMBL/GenBank/DDBJ databases">
        <title>Niche specialization of a soil ammonia-oxidizing archaeon, Candidatus Nitrosocosmicus oleophilus.</title>
        <authorList>
            <person name="Jung M.-Y."/>
            <person name="Rhee S.-K."/>
        </authorList>
    </citation>
    <scope>NUCLEOTIDE SEQUENCE [LARGE SCALE GENOMIC DNA]</scope>
    <source>
        <strain evidence="4">MY3</strain>
    </source>
</reference>
<organism evidence="3 4">
    <name type="scientific">Candidatus Nitrosocosmicus oleophilus</name>
    <dbReference type="NCBI Taxonomy" id="1353260"/>
    <lineage>
        <taxon>Archaea</taxon>
        <taxon>Nitrososphaerota</taxon>
        <taxon>Nitrososphaeria</taxon>
        <taxon>Nitrososphaerales</taxon>
        <taxon>Nitrososphaeraceae</taxon>
        <taxon>Candidatus Nitrosocosmicus</taxon>
    </lineage>
</organism>
<dbReference type="SUPFAM" id="SSF55961">
    <property type="entry name" value="Bet v1-like"/>
    <property type="match status" value="1"/>
</dbReference>
<dbReference type="Proteomes" id="UP000058925">
    <property type="component" value="Chromosome"/>
</dbReference>
<name>A0A654LWT1_9ARCH</name>
<dbReference type="InterPro" id="IPR013538">
    <property type="entry name" value="ASHA1/2-like_C"/>
</dbReference>
<dbReference type="OrthoDB" id="9351at2157"/>
<dbReference type="CDD" id="cd07814">
    <property type="entry name" value="SRPBCC_CalC_Aha1-like"/>
    <property type="match status" value="1"/>
</dbReference>
<feature type="domain" description="Activator of Hsp90 ATPase homologue 1/2-like C-terminal" evidence="2">
    <location>
        <begin position="16"/>
        <end position="146"/>
    </location>
</feature>
<dbReference type="AlphaFoldDB" id="A0A654LWT1"/>
<protein>
    <recommendedName>
        <fullName evidence="2">Activator of Hsp90 ATPase homologue 1/2-like C-terminal domain-containing protein</fullName>
    </recommendedName>
</protein>
<evidence type="ECO:0000313" key="4">
    <source>
        <dbReference type="Proteomes" id="UP000058925"/>
    </source>
</evidence>
<dbReference type="Pfam" id="PF08327">
    <property type="entry name" value="AHSA1"/>
    <property type="match status" value="1"/>
</dbReference>
<dbReference type="KEGG" id="taa:NMY3_00677"/>
<evidence type="ECO:0000259" key="2">
    <source>
        <dbReference type="Pfam" id="PF08327"/>
    </source>
</evidence>
<dbReference type="InterPro" id="IPR023393">
    <property type="entry name" value="START-like_dom_sf"/>
</dbReference>
<dbReference type="Gene3D" id="3.30.530.20">
    <property type="match status" value="1"/>
</dbReference>